<dbReference type="RefSeq" id="WP_233053691.1">
    <property type="nucleotide sequence ID" value="NZ_JAIMJA010000015.1"/>
</dbReference>
<evidence type="ECO:0000259" key="3">
    <source>
        <dbReference type="PROSITE" id="PS50887"/>
    </source>
</evidence>
<gene>
    <name evidence="4" type="ORF">K6Y31_14540</name>
</gene>
<feature type="transmembrane region" description="Helical" evidence="1">
    <location>
        <begin position="134"/>
        <end position="155"/>
    </location>
</feature>
<dbReference type="SUPFAM" id="SSF141868">
    <property type="entry name" value="EAL domain-like"/>
    <property type="match status" value="1"/>
</dbReference>
<reference evidence="4 5" key="1">
    <citation type="journal article" date="2022" name="Environ. Microbiol. Rep.">
        <title>Eco-phylogenetic analyses reveal divergent evolution of vitamin B12 metabolism in the marine bacterial family 'Psychromonadaceae'.</title>
        <authorList>
            <person name="Jin X."/>
            <person name="Yang Y."/>
            <person name="Cao H."/>
            <person name="Gao B."/>
            <person name="Zhao Z."/>
        </authorList>
    </citation>
    <scope>NUCLEOTIDE SEQUENCE [LARGE SCALE GENOMIC DNA]</scope>
    <source>
        <strain evidence="4 5">MKS20</strain>
    </source>
</reference>
<proteinExistence type="predicted"/>
<dbReference type="EMBL" id="JAIMJA010000015">
    <property type="protein sequence ID" value="MCE2596028.1"/>
    <property type="molecule type" value="Genomic_DNA"/>
</dbReference>
<evidence type="ECO:0000256" key="1">
    <source>
        <dbReference type="SAM" id="Phobius"/>
    </source>
</evidence>
<dbReference type="Pfam" id="PF17157">
    <property type="entry name" value="GAPES4"/>
    <property type="match status" value="1"/>
</dbReference>
<evidence type="ECO:0000313" key="4">
    <source>
        <dbReference type="EMBL" id="MCE2596028.1"/>
    </source>
</evidence>
<evidence type="ECO:0000313" key="5">
    <source>
        <dbReference type="Proteomes" id="UP001201273"/>
    </source>
</evidence>
<dbReference type="PROSITE" id="PS50883">
    <property type="entry name" value="EAL"/>
    <property type="match status" value="1"/>
</dbReference>
<name>A0ABS8WEA2_9GAMM</name>
<protein>
    <submittedName>
        <fullName evidence="4">EAL domain-containing protein</fullName>
    </submittedName>
</protein>
<dbReference type="SMART" id="SM00052">
    <property type="entry name" value="EAL"/>
    <property type="match status" value="1"/>
</dbReference>
<dbReference type="InterPro" id="IPR000160">
    <property type="entry name" value="GGDEF_dom"/>
</dbReference>
<keyword evidence="1" id="KW-0812">Transmembrane</keyword>
<dbReference type="InterPro" id="IPR050706">
    <property type="entry name" value="Cyclic-di-GMP_PDE-like"/>
</dbReference>
<dbReference type="SUPFAM" id="SSF55073">
    <property type="entry name" value="Nucleotide cyclase"/>
    <property type="match status" value="1"/>
</dbReference>
<dbReference type="PANTHER" id="PTHR33121:SF32">
    <property type="entry name" value="RNASE E SPECIFICITY FACTOR CSRD"/>
    <property type="match status" value="1"/>
</dbReference>
<keyword evidence="1" id="KW-1133">Transmembrane helix</keyword>
<dbReference type="Proteomes" id="UP001201273">
    <property type="component" value="Unassembled WGS sequence"/>
</dbReference>
<dbReference type="Gene3D" id="3.20.20.450">
    <property type="entry name" value="EAL domain"/>
    <property type="match status" value="1"/>
</dbReference>
<feature type="domain" description="EAL" evidence="2">
    <location>
        <begin position="393"/>
        <end position="635"/>
    </location>
</feature>
<keyword evidence="5" id="KW-1185">Reference proteome</keyword>
<accession>A0ABS8WEA2</accession>
<organism evidence="4 5">
    <name type="scientific">Motilimonas cestriensis</name>
    <dbReference type="NCBI Taxonomy" id="2742685"/>
    <lineage>
        <taxon>Bacteria</taxon>
        <taxon>Pseudomonadati</taxon>
        <taxon>Pseudomonadota</taxon>
        <taxon>Gammaproteobacteria</taxon>
        <taxon>Alteromonadales</taxon>
        <taxon>Alteromonadales genera incertae sedis</taxon>
        <taxon>Motilimonas</taxon>
    </lineage>
</organism>
<dbReference type="InterPro" id="IPR035919">
    <property type="entry name" value="EAL_sf"/>
</dbReference>
<feature type="domain" description="GGDEF" evidence="3">
    <location>
        <begin position="249"/>
        <end position="382"/>
    </location>
</feature>
<sequence length="635" mass="71103">MKFTNRYIIFICLCIIASAASVVVGGAFTFRQMVYKQQEIQIGAVIEVIDKQLASRQGSPEFASWLPNLLRAHGIAKVEVANDDGIVYRFKSVSDVSEDEFVFYKYYLQAHPRFYVAIWVQQPFRLLDYGYKSYLGLLIAFFTVFIGIIVCIRWLKQQFSGAEKLEKRARLIALGQVKKNAHRDLEEWPSSAAKVIDNLLVQLNDAKQERSRFDTYIRANAFVDDKTGLANRLAFENRLDAALRDDSSAAGAVMLVELAGLGEVNHAIGALQGDDILIEVAGVIKTFGLRFNGAFYARYAGAQFALLFPQVSLKETQDIANQLCKMLNKVHLPSIIAANDFYYVGVSNYFIGNKSALVMDDVDKAVRAARLEGASGWYMFEPSQAAPDMAKGSIRWRSILRNTLDNRSMLLFLQPIYSAVDGRESGHEVMARLRDEKGKIVNAGEFLPMAAKVGMTIEIDRAMTEKTLGLLRQRGELSSPLSLNLCANTVTETNFRQWLRYELMQLPKQLLNKLIIELPEEDIAKHQARLMPPLRALKGLGCQLAVDHAGQDVISMQYIKDCDIDILKLHPSLVRDIHIRPMNQVAIRSLIGGCADSQVEVIAVGVENAAEWDFLKRIGVNAGQGYYFAPPKQVI</sequence>
<dbReference type="InterPro" id="IPR001633">
    <property type="entry name" value="EAL_dom"/>
</dbReference>
<dbReference type="PANTHER" id="PTHR33121">
    <property type="entry name" value="CYCLIC DI-GMP PHOSPHODIESTERASE PDEF"/>
    <property type="match status" value="1"/>
</dbReference>
<evidence type="ECO:0000259" key="2">
    <source>
        <dbReference type="PROSITE" id="PS50883"/>
    </source>
</evidence>
<dbReference type="Gene3D" id="3.30.70.270">
    <property type="match status" value="1"/>
</dbReference>
<dbReference type="SMART" id="SM00267">
    <property type="entry name" value="GGDEF"/>
    <property type="match status" value="1"/>
</dbReference>
<dbReference type="InterPro" id="IPR043128">
    <property type="entry name" value="Rev_trsase/Diguanyl_cyclase"/>
</dbReference>
<dbReference type="CDD" id="cd01948">
    <property type="entry name" value="EAL"/>
    <property type="match status" value="1"/>
</dbReference>
<dbReference type="InterPro" id="IPR029787">
    <property type="entry name" value="Nucleotide_cyclase"/>
</dbReference>
<keyword evidence="1" id="KW-0472">Membrane</keyword>
<comment type="caution">
    <text evidence="4">The sequence shown here is derived from an EMBL/GenBank/DDBJ whole genome shotgun (WGS) entry which is preliminary data.</text>
</comment>
<dbReference type="Pfam" id="PF00990">
    <property type="entry name" value="GGDEF"/>
    <property type="match status" value="1"/>
</dbReference>
<dbReference type="InterPro" id="IPR033423">
    <property type="entry name" value="GAPES4"/>
</dbReference>
<dbReference type="Pfam" id="PF00563">
    <property type="entry name" value="EAL"/>
    <property type="match status" value="1"/>
</dbReference>
<feature type="transmembrane region" description="Helical" evidence="1">
    <location>
        <begin position="6"/>
        <end position="30"/>
    </location>
</feature>
<dbReference type="PROSITE" id="PS50887">
    <property type="entry name" value="GGDEF"/>
    <property type="match status" value="1"/>
</dbReference>